<accession>A0AAD4GUI6</accession>
<dbReference type="InterPro" id="IPR004113">
    <property type="entry name" value="FAD-bd_oxidored_4_C"/>
</dbReference>
<dbReference type="Gene3D" id="3.30.465.10">
    <property type="match status" value="1"/>
</dbReference>
<name>A0AAD4GUI6_ASPNN</name>
<dbReference type="GO" id="GO:0008720">
    <property type="term" value="F:D-lactate dehydrogenase (NAD+) activity"/>
    <property type="evidence" value="ECO:0007669"/>
    <property type="project" value="TreeGrafter"/>
</dbReference>
<dbReference type="AlphaFoldDB" id="A0AAD4GUI6"/>
<keyword evidence="4" id="KW-0285">Flavoprotein</keyword>
<feature type="region of interest" description="Disordered" evidence="11">
    <location>
        <begin position="26"/>
        <end position="63"/>
    </location>
</feature>
<comment type="catalytic activity">
    <reaction evidence="10">
        <text>(R)-lactate + 2 Fe(III)-[cytochrome c] = 2 Fe(II)-[cytochrome c] + pyruvate + 2 H(+)</text>
        <dbReference type="Rhea" id="RHEA:13521"/>
        <dbReference type="Rhea" id="RHEA-COMP:10350"/>
        <dbReference type="Rhea" id="RHEA-COMP:14399"/>
        <dbReference type="ChEBI" id="CHEBI:15361"/>
        <dbReference type="ChEBI" id="CHEBI:15378"/>
        <dbReference type="ChEBI" id="CHEBI:16004"/>
        <dbReference type="ChEBI" id="CHEBI:29033"/>
        <dbReference type="ChEBI" id="CHEBI:29034"/>
        <dbReference type="EC" id="1.1.2.4"/>
    </reaction>
</comment>
<evidence type="ECO:0000259" key="12">
    <source>
        <dbReference type="PROSITE" id="PS51387"/>
    </source>
</evidence>
<comment type="subcellular location">
    <subcellularLocation>
        <location evidence="2">Mitochondrion</location>
    </subcellularLocation>
</comment>
<dbReference type="Pfam" id="PF02913">
    <property type="entry name" value="FAD-oxidase_C"/>
    <property type="match status" value="2"/>
</dbReference>
<dbReference type="InterPro" id="IPR006094">
    <property type="entry name" value="Oxid_FAD_bind_N"/>
</dbReference>
<evidence type="ECO:0000313" key="14">
    <source>
        <dbReference type="Proteomes" id="UP001194746"/>
    </source>
</evidence>
<keyword evidence="8" id="KW-0496">Mitochondrion</keyword>
<dbReference type="GO" id="GO:0004458">
    <property type="term" value="F:D-lactate dehydrogenase (cytochrome) activity"/>
    <property type="evidence" value="ECO:0007669"/>
    <property type="project" value="UniProtKB-EC"/>
</dbReference>
<evidence type="ECO:0000256" key="4">
    <source>
        <dbReference type="ARBA" id="ARBA00022630"/>
    </source>
</evidence>
<organism evidence="13 14">
    <name type="scientific">Aspergillus nanangensis</name>
    <dbReference type="NCBI Taxonomy" id="2582783"/>
    <lineage>
        <taxon>Eukaryota</taxon>
        <taxon>Fungi</taxon>
        <taxon>Dikarya</taxon>
        <taxon>Ascomycota</taxon>
        <taxon>Pezizomycotina</taxon>
        <taxon>Eurotiomycetes</taxon>
        <taxon>Eurotiomycetidae</taxon>
        <taxon>Eurotiales</taxon>
        <taxon>Aspergillaceae</taxon>
        <taxon>Aspergillus</taxon>
        <taxon>Aspergillus subgen. Circumdati</taxon>
    </lineage>
</organism>
<feature type="compositionally biased region" description="Polar residues" evidence="11">
    <location>
        <begin position="26"/>
        <end position="39"/>
    </location>
</feature>
<dbReference type="PANTHER" id="PTHR11748">
    <property type="entry name" value="D-LACTATE DEHYDROGENASE"/>
    <property type="match status" value="1"/>
</dbReference>
<dbReference type="InterPro" id="IPR016164">
    <property type="entry name" value="FAD-linked_Oxase-like_C"/>
</dbReference>
<comment type="cofactor">
    <cofactor evidence="1">
        <name>FAD</name>
        <dbReference type="ChEBI" id="CHEBI:57692"/>
    </cofactor>
</comment>
<evidence type="ECO:0000256" key="6">
    <source>
        <dbReference type="ARBA" id="ARBA00022946"/>
    </source>
</evidence>
<evidence type="ECO:0000256" key="9">
    <source>
        <dbReference type="ARBA" id="ARBA00038897"/>
    </source>
</evidence>
<dbReference type="GO" id="GO:0071949">
    <property type="term" value="F:FAD binding"/>
    <property type="evidence" value="ECO:0007669"/>
    <property type="project" value="InterPro"/>
</dbReference>
<dbReference type="Gene3D" id="3.30.70.2740">
    <property type="match status" value="1"/>
</dbReference>
<feature type="domain" description="FAD-binding PCMH-type" evidence="12">
    <location>
        <begin position="139"/>
        <end position="316"/>
    </location>
</feature>
<feature type="compositionally biased region" description="Low complexity" evidence="11">
    <location>
        <begin position="47"/>
        <end position="63"/>
    </location>
</feature>
<evidence type="ECO:0000256" key="11">
    <source>
        <dbReference type="SAM" id="MobiDB-lite"/>
    </source>
</evidence>
<dbReference type="GO" id="GO:1903457">
    <property type="term" value="P:lactate catabolic process"/>
    <property type="evidence" value="ECO:0007669"/>
    <property type="project" value="TreeGrafter"/>
</dbReference>
<evidence type="ECO:0000256" key="8">
    <source>
        <dbReference type="ARBA" id="ARBA00023128"/>
    </source>
</evidence>
<sequence length="534" mass="58009">MRTLSRLPRAFPARPHVGSRVHLLSGSQIARPNSSSSKGSLDEKKTTYSNSGSSTGPSGSRSTGRTLLAAALAAGAGYGYAISNQKSQPATAEKPQYGTTQDFEKAIAELRAKLGEDAINTDDDDLHRHGFSEWSSLNADRLPVAIAYPSSTEHVAEIAKVCHKYKMPMIPYSGGSSLEANFSAPYGGMTIDFALMNNILEMHEDDMDIVVQPSIQWMDLNEKIKSSGLFFPVDPGPSAMIGGMIGTNCSGTNAVRYGTMKDWVINLTVVLADGRVMKTRRRPRKTSAGYNLTGMFVGSEGTLGIVTEATLKLAPIPKEMRVGVASFPTMRDAASTAMQLIKKGIPVQCMEILDDVQMNVINRAGGTGRSWTELPTLFFKFSGTSAGVADSINQTSILANNNNATSFEFAHDEREAHDLWLPDIIEISKKELDNLGLFASILGHIGDGNFHASIMYNRHDSDERERVEKVVYDMVDRALEMDGSCTGEHGVGLGKKGSLKKELGPETIDVMRSIKVALDPNWLMNPGKIFDFKE</sequence>
<evidence type="ECO:0000256" key="1">
    <source>
        <dbReference type="ARBA" id="ARBA00001974"/>
    </source>
</evidence>
<comment type="similarity">
    <text evidence="3">Belongs to the FAD-binding oxidoreductase/transferase type 4 family.</text>
</comment>
<keyword evidence="5" id="KW-0274">FAD</keyword>
<comment type="caution">
    <text evidence="13">The sequence shown here is derived from an EMBL/GenBank/DDBJ whole genome shotgun (WGS) entry which is preliminary data.</text>
</comment>
<evidence type="ECO:0000256" key="2">
    <source>
        <dbReference type="ARBA" id="ARBA00004173"/>
    </source>
</evidence>
<reference evidence="13" key="2">
    <citation type="submission" date="2020-02" db="EMBL/GenBank/DDBJ databases">
        <authorList>
            <person name="Gilchrist C.L.M."/>
            <person name="Chooi Y.-H."/>
        </authorList>
    </citation>
    <scope>NUCLEOTIDE SEQUENCE</scope>
    <source>
        <strain evidence="13">MST-FP2251</strain>
    </source>
</reference>
<dbReference type="InterPro" id="IPR016166">
    <property type="entry name" value="FAD-bd_PCMH"/>
</dbReference>
<evidence type="ECO:0000256" key="7">
    <source>
        <dbReference type="ARBA" id="ARBA00023002"/>
    </source>
</evidence>
<dbReference type="InterPro" id="IPR016169">
    <property type="entry name" value="FAD-bd_PCMH_sub2"/>
</dbReference>
<gene>
    <name evidence="13" type="ORF">FE257_006872</name>
</gene>
<evidence type="ECO:0000256" key="10">
    <source>
        <dbReference type="ARBA" id="ARBA00051436"/>
    </source>
</evidence>
<dbReference type="Proteomes" id="UP001194746">
    <property type="component" value="Unassembled WGS sequence"/>
</dbReference>
<dbReference type="FunFam" id="3.30.70.2740:FF:000001">
    <property type="entry name" value="D-lactate dehydrogenase mitochondrial"/>
    <property type="match status" value="1"/>
</dbReference>
<dbReference type="FunFam" id="3.30.465.10:FF:000014">
    <property type="entry name" value="D-lactate dehydrogenase (Cytochrome), putative"/>
    <property type="match status" value="1"/>
</dbReference>
<dbReference type="Gene3D" id="1.10.45.10">
    <property type="entry name" value="Vanillyl-alcohol Oxidase, Chain A, domain 4"/>
    <property type="match status" value="1"/>
</dbReference>
<keyword evidence="7" id="KW-0560">Oxidoreductase</keyword>
<dbReference type="EC" id="1.1.2.4" evidence="9"/>
<keyword evidence="6" id="KW-0809">Transit peptide</keyword>
<dbReference type="EMBL" id="VCAU01000032">
    <property type="protein sequence ID" value="KAF9889782.1"/>
    <property type="molecule type" value="Genomic_DNA"/>
</dbReference>
<dbReference type="SUPFAM" id="SSF55103">
    <property type="entry name" value="FAD-linked oxidases, C-terminal domain"/>
    <property type="match status" value="1"/>
</dbReference>
<keyword evidence="14" id="KW-1185">Reference proteome</keyword>
<dbReference type="Pfam" id="PF01565">
    <property type="entry name" value="FAD_binding_4"/>
    <property type="match status" value="1"/>
</dbReference>
<dbReference type="FunFam" id="1.10.45.10:FF:000001">
    <property type="entry name" value="D-lactate dehydrogenase mitochondrial"/>
    <property type="match status" value="1"/>
</dbReference>
<proteinExistence type="inferred from homology"/>
<evidence type="ECO:0000313" key="13">
    <source>
        <dbReference type="EMBL" id="KAF9889782.1"/>
    </source>
</evidence>
<dbReference type="InterPro" id="IPR016171">
    <property type="entry name" value="Vanillyl_alc_oxidase_C-sub2"/>
</dbReference>
<dbReference type="SUPFAM" id="SSF56176">
    <property type="entry name" value="FAD-binding/transporter-associated domain-like"/>
    <property type="match status" value="1"/>
</dbReference>
<dbReference type="GO" id="GO:0005739">
    <property type="term" value="C:mitochondrion"/>
    <property type="evidence" value="ECO:0007669"/>
    <property type="project" value="UniProtKB-SubCell"/>
</dbReference>
<dbReference type="InterPro" id="IPR036318">
    <property type="entry name" value="FAD-bd_PCMH-like_sf"/>
</dbReference>
<reference evidence="13" key="1">
    <citation type="journal article" date="2019" name="Beilstein J. Org. Chem.">
        <title>Nanangenines: drimane sesquiterpenoids as the dominant metabolite cohort of a novel Australian fungus, Aspergillus nanangensis.</title>
        <authorList>
            <person name="Lacey H.J."/>
            <person name="Gilchrist C.L.M."/>
            <person name="Crombie A."/>
            <person name="Kalaitzis J.A."/>
            <person name="Vuong D."/>
            <person name="Rutledge P.J."/>
            <person name="Turner P."/>
            <person name="Pitt J.I."/>
            <person name="Lacey E."/>
            <person name="Chooi Y.H."/>
            <person name="Piggott A.M."/>
        </authorList>
    </citation>
    <scope>NUCLEOTIDE SEQUENCE</scope>
    <source>
        <strain evidence="13">MST-FP2251</strain>
    </source>
</reference>
<protein>
    <recommendedName>
        <fullName evidence="9">D-lactate dehydrogenase (cytochrome)</fullName>
        <ecNumber evidence="9">1.1.2.4</ecNumber>
    </recommendedName>
</protein>
<evidence type="ECO:0000256" key="3">
    <source>
        <dbReference type="ARBA" id="ARBA00008000"/>
    </source>
</evidence>
<dbReference type="PANTHER" id="PTHR11748:SF111">
    <property type="entry name" value="D-LACTATE DEHYDROGENASE, MITOCHONDRIAL-RELATED"/>
    <property type="match status" value="1"/>
</dbReference>
<evidence type="ECO:0000256" key="5">
    <source>
        <dbReference type="ARBA" id="ARBA00022827"/>
    </source>
</evidence>
<dbReference type="PROSITE" id="PS51387">
    <property type="entry name" value="FAD_PCMH"/>
    <property type="match status" value="1"/>
</dbReference>